<dbReference type="GO" id="GO:0042910">
    <property type="term" value="F:xenobiotic transmembrane transporter activity"/>
    <property type="evidence" value="ECO:0007669"/>
    <property type="project" value="TreeGrafter"/>
</dbReference>
<dbReference type="SUPFAM" id="SSF82866">
    <property type="entry name" value="Multidrug efflux transporter AcrB transmembrane domain"/>
    <property type="match status" value="2"/>
</dbReference>
<feature type="transmembrane region" description="Helical" evidence="1">
    <location>
        <begin position="528"/>
        <end position="545"/>
    </location>
</feature>
<feature type="transmembrane region" description="Helical" evidence="1">
    <location>
        <begin position="339"/>
        <end position="358"/>
    </location>
</feature>
<dbReference type="InterPro" id="IPR027463">
    <property type="entry name" value="AcrB_DN_DC_subdom"/>
</dbReference>
<dbReference type="SUPFAM" id="SSF82714">
    <property type="entry name" value="Multidrug efflux transporter AcrB TolC docking domain, DN and DC subdomains"/>
    <property type="match status" value="2"/>
</dbReference>
<keyword evidence="1" id="KW-0472">Membrane</keyword>
<sequence>MMRRYLQFLWETRSTLFLLVLLLLASGTYAFLNMPESVFPPVAFPKVAVLVHTQDLPVKVMLLQVTRPLEEAAKGEPGVTLVRAQTGNGLSKLHIYFRRGTSPEQAYLLLQARLSQIPLPPGATLSVRLMTPNIYPLLEYALVSRHLDSSAMMATFAFTLRPALLSLPGVYHVDATGRGWPEVRVTLSPRRLAQYHLSSTTVVNALRAYQGPYFSGVLHAYHEQFLLTTAPRPESIAALAALALPIGPANAQGIRAPLALGSLGQIQIGPPPRMRDAAVLGWPHALILDVSAQQGADQVKVASAAQAKLRELAQHLPAQMHLVPIYDLSHLIHSSLRDVWIALALGTALAFLVVLLFLGRLDAALSTLAVVPLALAATLLTLHALGFGIDIMTLGGITAAIGALVDHAIVIIERGIHGLHEEDAEARRARALQRIHDILPLMSFATLTACVVFLPLVFLSGTVGLLFRSMALAIVIALVTSQIIALTVTPILALWVAGRARRQHRLWGERWLRRHYGHLLLAGMRRPWLAVPLVLALLLLAGVGGTQLPTAFLPHWDEGIFVVPFRTPVGSSVRETTQVGRKLMTIAQRNVNVERVSLVVGRGLGNAYATPNKGGLTILLKNDRRQTTEQVMQSLRREFRAAEPNLTTLETQQIMINRLGNLSGSHAPLVIQLFGSDSRQLQVVAAALTKKLQASNAFQSIVLKAPSAGPEIQIRPTALASMEGLPPQAIANALKTRFWGETAGFLLHGEQILPIAVHVAPAPGTTPQTLGNTLLALPNGTLAPLALSADTYLRGVVPYATYQNLVPDAEIKFQPRAGEGLSTAASRAQSIIAQMGLPVGVTSQIAGYYQEQQQGFRQMLIILGAALLILLVLLGFQFGSQRAAWVALVSVALSAPGALLLLLLTGTDLDSTAFLGILLVFAIAVNNVILIFARARQLGGNHPRPSLVALAARQRLRPILMTMLADVLGFLPLALGIGHGTDLLQALALAVMGGLLVATLMTLWLAPVLYSGFSQVSARMIWKKAPGHRN</sequence>
<feature type="transmembrane region" description="Helical" evidence="1">
    <location>
        <begin position="438"/>
        <end position="458"/>
    </location>
</feature>
<feature type="transmembrane region" description="Helical" evidence="1">
    <location>
        <begin position="859"/>
        <end position="876"/>
    </location>
</feature>
<feature type="transmembrane region" description="Helical" evidence="1">
    <location>
        <begin position="956"/>
        <end position="977"/>
    </location>
</feature>
<accession>A0AAE3CKW1</accession>
<organism evidence="2 3">
    <name type="scientific">Igneacidithiobacillus copahuensis</name>
    <dbReference type="NCBI Taxonomy" id="2724909"/>
    <lineage>
        <taxon>Bacteria</taxon>
        <taxon>Pseudomonadati</taxon>
        <taxon>Pseudomonadota</taxon>
        <taxon>Acidithiobacillia</taxon>
        <taxon>Acidithiobacillales</taxon>
        <taxon>Acidithiobacillaceae</taxon>
        <taxon>Igneacidithiobacillus</taxon>
    </lineage>
</organism>
<dbReference type="Gene3D" id="3.30.70.1430">
    <property type="entry name" value="Multidrug efflux transporter AcrB pore domain"/>
    <property type="match status" value="2"/>
</dbReference>
<dbReference type="EMBL" id="JAAXYO010000169">
    <property type="protein sequence ID" value="MBU2788900.1"/>
    <property type="molecule type" value="Genomic_DNA"/>
</dbReference>
<dbReference type="Gene3D" id="3.30.70.1320">
    <property type="entry name" value="Multidrug efflux transporter AcrB pore domain like"/>
    <property type="match status" value="1"/>
</dbReference>
<gene>
    <name evidence="2" type="ORF">HFQ13_11930</name>
</gene>
<reference evidence="2" key="1">
    <citation type="journal article" date="2021" name="ISME J.">
        <title>Genomic evolution of the class Acidithiobacillia: deep-branching Proteobacteria living in extreme acidic conditions.</title>
        <authorList>
            <person name="Moya-Beltran A."/>
            <person name="Beard S."/>
            <person name="Rojas-Villalobos C."/>
            <person name="Issotta F."/>
            <person name="Gallardo Y."/>
            <person name="Ulloa R."/>
            <person name="Giaveno A."/>
            <person name="Degli Esposti M."/>
            <person name="Johnson D.B."/>
            <person name="Quatrini R."/>
        </authorList>
    </citation>
    <scope>NUCLEOTIDE SEQUENCE</scope>
    <source>
        <strain evidence="2">VAN18-1</strain>
    </source>
</reference>
<dbReference type="Proteomes" id="UP001197378">
    <property type="component" value="Unassembled WGS sequence"/>
</dbReference>
<evidence type="ECO:0000256" key="1">
    <source>
        <dbReference type="SAM" id="Phobius"/>
    </source>
</evidence>
<keyword evidence="1" id="KW-1133">Transmembrane helix</keyword>
<dbReference type="RefSeq" id="WP_226827030.1">
    <property type="nucleotide sequence ID" value="NZ_JAAXYO010000169.1"/>
</dbReference>
<dbReference type="InterPro" id="IPR001036">
    <property type="entry name" value="Acrflvin-R"/>
</dbReference>
<dbReference type="Pfam" id="PF00873">
    <property type="entry name" value="ACR_tran"/>
    <property type="match status" value="1"/>
</dbReference>
<protein>
    <submittedName>
        <fullName evidence="2">Efflux RND transporter permease subunit</fullName>
    </submittedName>
</protein>
<feature type="transmembrane region" description="Helical" evidence="1">
    <location>
        <begin position="883"/>
        <end position="906"/>
    </location>
</feature>
<dbReference type="GO" id="GO:0005886">
    <property type="term" value="C:plasma membrane"/>
    <property type="evidence" value="ECO:0007669"/>
    <property type="project" value="TreeGrafter"/>
</dbReference>
<dbReference type="Gene3D" id="1.20.1640.10">
    <property type="entry name" value="Multidrug efflux transporter AcrB transmembrane domain"/>
    <property type="match status" value="2"/>
</dbReference>
<evidence type="ECO:0000313" key="3">
    <source>
        <dbReference type="Proteomes" id="UP001197378"/>
    </source>
</evidence>
<dbReference type="SUPFAM" id="SSF82693">
    <property type="entry name" value="Multidrug efflux transporter AcrB pore domain, PN1, PN2, PC1 and PC2 subdomains"/>
    <property type="match status" value="3"/>
</dbReference>
<feature type="transmembrane region" description="Helical" evidence="1">
    <location>
        <begin position="983"/>
        <end position="1010"/>
    </location>
</feature>
<keyword evidence="1" id="KW-0812">Transmembrane</keyword>
<keyword evidence="3" id="KW-1185">Reference proteome</keyword>
<proteinExistence type="predicted"/>
<feature type="transmembrane region" description="Helical" evidence="1">
    <location>
        <begin position="470"/>
        <end position="497"/>
    </location>
</feature>
<evidence type="ECO:0000313" key="2">
    <source>
        <dbReference type="EMBL" id="MBU2788900.1"/>
    </source>
</evidence>
<dbReference type="PANTHER" id="PTHR32063:SF24">
    <property type="entry name" value="CATION EFFLUX SYSTEM (ACRB_ACRD_ACRF FAMILY)"/>
    <property type="match status" value="1"/>
</dbReference>
<dbReference type="PANTHER" id="PTHR32063">
    <property type="match status" value="1"/>
</dbReference>
<name>A0AAE3CKW1_9PROT</name>
<feature type="transmembrane region" description="Helical" evidence="1">
    <location>
        <begin position="391"/>
        <end position="412"/>
    </location>
</feature>
<feature type="transmembrane region" description="Helical" evidence="1">
    <location>
        <begin position="912"/>
        <end position="935"/>
    </location>
</feature>
<dbReference type="AlphaFoldDB" id="A0AAE3CKW1"/>
<feature type="transmembrane region" description="Helical" evidence="1">
    <location>
        <begin position="365"/>
        <end position="385"/>
    </location>
</feature>
<dbReference type="Gene3D" id="3.30.70.1440">
    <property type="entry name" value="Multidrug efflux transporter AcrB pore domain"/>
    <property type="match status" value="1"/>
</dbReference>
<dbReference type="Gene3D" id="3.30.2090.10">
    <property type="entry name" value="Multidrug efflux transporter AcrB TolC docking domain, DN and DC subdomains"/>
    <property type="match status" value="2"/>
</dbReference>
<comment type="caution">
    <text evidence="2">The sequence shown here is derived from an EMBL/GenBank/DDBJ whole genome shotgun (WGS) entry which is preliminary data.</text>
</comment>
<dbReference type="PRINTS" id="PR00702">
    <property type="entry name" value="ACRIFLAVINRP"/>
</dbReference>